<accession>A0ABQ9DNB1</accession>
<evidence type="ECO:0000256" key="1">
    <source>
        <dbReference type="SAM" id="MobiDB-lite"/>
    </source>
</evidence>
<dbReference type="EMBL" id="WHWB01033072">
    <property type="protein sequence ID" value="KAJ7422208.1"/>
    <property type="molecule type" value="Genomic_DNA"/>
</dbReference>
<sequence>MTWMKRQMPSQQILSQHKTWRGGRHPKVLYSPSEGPHQGRDMDREELSEFSAGSLHLRKNNPTYQYRLGGDLLESSCVEKDLVLVDNNLSMSQQCVIIAKESNGLLEYQEEHCLSCIRKVH</sequence>
<evidence type="ECO:0000313" key="2">
    <source>
        <dbReference type="EMBL" id="KAJ7422208.1"/>
    </source>
</evidence>
<comment type="caution">
    <text evidence="2">The sequence shown here is derived from an EMBL/GenBank/DDBJ whole genome shotgun (WGS) entry which is preliminary data.</text>
</comment>
<reference evidence="2" key="1">
    <citation type="submission" date="2019-10" db="EMBL/GenBank/DDBJ databases">
        <authorList>
            <person name="Soares A.E.R."/>
            <person name="Aleixo A."/>
            <person name="Schneider P."/>
            <person name="Miyaki C.Y."/>
            <person name="Schneider M.P."/>
            <person name="Mello C."/>
            <person name="Vasconcelos A.T.R."/>
        </authorList>
    </citation>
    <scope>NUCLEOTIDE SEQUENCE</scope>
    <source>
        <tissue evidence="2">Muscle</tissue>
    </source>
</reference>
<feature type="region of interest" description="Disordered" evidence="1">
    <location>
        <begin position="23"/>
        <end position="42"/>
    </location>
</feature>
<dbReference type="Proteomes" id="UP001145742">
    <property type="component" value="Unassembled WGS sequence"/>
</dbReference>
<organism evidence="2 3">
    <name type="scientific">Willisornis vidua</name>
    <name type="common">Xingu scale-backed antbird</name>
    <dbReference type="NCBI Taxonomy" id="1566151"/>
    <lineage>
        <taxon>Eukaryota</taxon>
        <taxon>Metazoa</taxon>
        <taxon>Chordata</taxon>
        <taxon>Craniata</taxon>
        <taxon>Vertebrata</taxon>
        <taxon>Euteleostomi</taxon>
        <taxon>Archelosauria</taxon>
        <taxon>Archosauria</taxon>
        <taxon>Dinosauria</taxon>
        <taxon>Saurischia</taxon>
        <taxon>Theropoda</taxon>
        <taxon>Coelurosauria</taxon>
        <taxon>Aves</taxon>
        <taxon>Neognathae</taxon>
        <taxon>Neoaves</taxon>
        <taxon>Telluraves</taxon>
        <taxon>Australaves</taxon>
        <taxon>Passeriformes</taxon>
        <taxon>Thamnophilidae</taxon>
        <taxon>Willisornis</taxon>
    </lineage>
</organism>
<protein>
    <submittedName>
        <fullName evidence="2">Uncharacterized protein</fullName>
    </submittedName>
</protein>
<keyword evidence="3" id="KW-1185">Reference proteome</keyword>
<gene>
    <name evidence="2" type="ORF">WISP_38711</name>
</gene>
<proteinExistence type="predicted"/>
<name>A0ABQ9DNB1_9PASS</name>
<evidence type="ECO:0000313" key="3">
    <source>
        <dbReference type="Proteomes" id="UP001145742"/>
    </source>
</evidence>